<keyword evidence="2" id="KW-0285">Flavoprotein</keyword>
<evidence type="ECO:0000256" key="3">
    <source>
        <dbReference type="ARBA" id="ARBA00022827"/>
    </source>
</evidence>
<feature type="domain" description="FAD/NAD(P)-binding" evidence="6">
    <location>
        <begin position="103"/>
        <end position="388"/>
    </location>
</feature>
<evidence type="ECO:0000256" key="1">
    <source>
        <dbReference type="ARBA" id="ARBA00006442"/>
    </source>
</evidence>
<comment type="similarity">
    <text evidence="1">Belongs to the FAD-dependent oxidoreductase family.</text>
</comment>
<evidence type="ECO:0000256" key="5">
    <source>
        <dbReference type="SAM" id="MobiDB-lite"/>
    </source>
</evidence>
<accession>A0A2T9Y9I6</accession>
<dbReference type="GO" id="GO:0004174">
    <property type="term" value="F:electron-transferring-flavoprotein dehydrogenase activity"/>
    <property type="evidence" value="ECO:0007669"/>
    <property type="project" value="TreeGrafter"/>
</dbReference>
<evidence type="ECO:0000313" key="7">
    <source>
        <dbReference type="EMBL" id="PVU89001.1"/>
    </source>
</evidence>
<dbReference type="Gene3D" id="3.50.50.100">
    <property type="match status" value="1"/>
</dbReference>
<dbReference type="OrthoDB" id="202203at2759"/>
<organism evidence="7 8">
    <name type="scientific">Smittium simulii</name>
    <dbReference type="NCBI Taxonomy" id="133385"/>
    <lineage>
        <taxon>Eukaryota</taxon>
        <taxon>Fungi</taxon>
        <taxon>Fungi incertae sedis</taxon>
        <taxon>Zoopagomycota</taxon>
        <taxon>Kickxellomycotina</taxon>
        <taxon>Harpellomycetes</taxon>
        <taxon>Harpellales</taxon>
        <taxon>Legeriomycetaceae</taxon>
        <taxon>Smittium</taxon>
    </lineage>
</organism>
<name>A0A2T9Y9I6_9FUNG</name>
<keyword evidence="3" id="KW-0274">FAD</keyword>
<evidence type="ECO:0000256" key="2">
    <source>
        <dbReference type="ARBA" id="ARBA00022630"/>
    </source>
</evidence>
<dbReference type="Proteomes" id="UP000245383">
    <property type="component" value="Unassembled WGS sequence"/>
</dbReference>
<dbReference type="GO" id="GO:0050660">
    <property type="term" value="F:flavin adenine dinucleotide binding"/>
    <property type="evidence" value="ECO:0007669"/>
    <property type="project" value="TreeGrafter"/>
</dbReference>
<keyword evidence="8" id="KW-1185">Reference proteome</keyword>
<keyword evidence="4" id="KW-0560">Oxidoreductase</keyword>
<dbReference type="SUPFAM" id="SSF51905">
    <property type="entry name" value="FAD/NAD(P)-binding domain"/>
    <property type="match status" value="2"/>
</dbReference>
<evidence type="ECO:0000256" key="4">
    <source>
        <dbReference type="ARBA" id="ARBA00023002"/>
    </source>
</evidence>
<dbReference type="PANTHER" id="PTHR43735:SF3">
    <property type="entry name" value="FERROPTOSIS SUPPRESSOR PROTEIN 1"/>
    <property type="match status" value="1"/>
</dbReference>
<proteinExistence type="inferred from homology"/>
<dbReference type="Gene3D" id="3.50.50.60">
    <property type="entry name" value="FAD/NAD(P)-binding domain"/>
    <property type="match status" value="2"/>
</dbReference>
<dbReference type="Pfam" id="PF07992">
    <property type="entry name" value="Pyr_redox_2"/>
    <property type="match status" value="1"/>
</dbReference>
<feature type="region of interest" description="Disordered" evidence="5">
    <location>
        <begin position="1"/>
        <end position="22"/>
    </location>
</feature>
<dbReference type="InterPro" id="IPR036188">
    <property type="entry name" value="FAD/NAD-bd_sf"/>
</dbReference>
<dbReference type="AlphaFoldDB" id="A0A2T9Y9I6"/>
<gene>
    <name evidence="7" type="ORF">BB561_005607</name>
</gene>
<dbReference type="STRING" id="133385.A0A2T9Y9I6"/>
<comment type="caution">
    <text evidence="7">The sequence shown here is derived from an EMBL/GenBank/DDBJ whole genome shotgun (WGS) entry which is preliminary data.</text>
</comment>
<dbReference type="InterPro" id="IPR023753">
    <property type="entry name" value="FAD/NAD-binding_dom"/>
</dbReference>
<dbReference type="EMBL" id="MBFR01000347">
    <property type="protein sequence ID" value="PVU89001.1"/>
    <property type="molecule type" value="Genomic_DNA"/>
</dbReference>
<protein>
    <recommendedName>
        <fullName evidence="6">FAD/NAD(P)-binding domain-containing protein</fullName>
    </recommendedName>
</protein>
<dbReference type="GO" id="GO:0005737">
    <property type="term" value="C:cytoplasm"/>
    <property type="evidence" value="ECO:0007669"/>
    <property type="project" value="TreeGrafter"/>
</dbReference>
<dbReference type="PANTHER" id="PTHR43735">
    <property type="entry name" value="APOPTOSIS-INDUCING FACTOR 1"/>
    <property type="match status" value="1"/>
</dbReference>
<reference evidence="7 8" key="1">
    <citation type="journal article" date="2018" name="MBio">
        <title>Comparative Genomics Reveals the Core Gene Toolbox for the Fungus-Insect Symbiosis.</title>
        <authorList>
            <person name="Wang Y."/>
            <person name="Stata M."/>
            <person name="Wang W."/>
            <person name="Stajich J.E."/>
            <person name="White M.M."/>
            <person name="Moncalvo J.M."/>
        </authorList>
    </citation>
    <scope>NUCLEOTIDE SEQUENCE [LARGE SCALE GENOMIC DNA]</scope>
    <source>
        <strain evidence="7 8">SWE-8-4</strain>
    </source>
</reference>
<evidence type="ECO:0000313" key="8">
    <source>
        <dbReference type="Proteomes" id="UP000245383"/>
    </source>
</evidence>
<sequence length="496" mass="55627">MKFDDQCAEFNPKKNSTNPGEQESLFDFLSRENSPNDSNQSSAKKGKNRFEKLFKFSKSNKPLQKSGSMIGSTYAPSINTYAPTINTSGSSYNVDQETDLASFKVVVIGGSVTGIYFSKMLESTCKKKVKITIIEPSANLYFKSASFSGIMDSTMAEYLFIPLSKVFKYSHNTIVKNSVVGVNQEYVETDDGKNIYYNALIIATGTTYPTPCSLSNPLSGGPEKIFIEYFQKIRASKSAVIVGGGSSGVELALRILKERAIENLTIIHDEPLLLNENYSESYRNKIQARIISQGAEVILNDKAKLKNEINYGYPLKGRWLASESGKMFFTDIQFDCTGPIMANSQFLKALNTSQNKIFDGEKKFVKVNRYLQIIGYDKIFAIGDVNNIDGIKCISRSRSQSNTVVETIKNWIENISENDEIRNIPPQIWGIDSNQAYISIKNNELDEEKPNKNYDPGLLNKSLVSKGNSEIELRKADDIKYYYKLLGLYLKYLGSF</sequence>
<evidence type="ECO:0000259" key="6">
    <source>
        <dbReference type="Pfam" id="PF07992"/>
    </source>
</evidence>